<dbReference type="KEGG" id="dpx:DAPPUDRAFT_304096"/>
<organism evidence="3 4">
    <name type="scientific">Daphnia pulex</name>
    <name type="common">Water flea</name>
    <dbReference type="NCBI Taxonomy" id="6669"/>
    <lineage>
        <taxon>Eukaryota</taxon>
        <taxon>Metazoa</taxon>
        <taxon>Ecdysozoa</taxon>
        <taxon>Arthropoda</taxon>
        <taxon>Crustacea</taxon>
        <taxon>Branchiopoda</taxon>
        <taxon>Diplostraca</taxon>
        <taxon>Cladocera</taxon>
        <taxon>Anomopoda</taxon>
        <taxon>Daphniidae</taxon>
        <taxon>Daphnia</taxon>
    </lineage>
</organism>
<feature type="signal peptide" evidence="2">
    <location>
        <begin position="1"/>
        <end position="20"/>
    </location>
</feature>
<name>E9GJ53_DAPPU</name>
<dbReference type="InParanoid" id="E9GJ53"/>
<keyword evidence="4" id="KW-1185">Reference proteome</keyword>
<evidence type="ECO:0000313" key="4">
    <source>
        <dbReference type="Proteomes" id="UP000000305"/>
    </source>
</evidence>
<feature type="compositionally biased region" description="Low complexity" evidence="1">
    <location>
        <begin position="33"/>
        <end position="45"/>
    </location>
</feature>
<evidence type="ECO:0000313" key="3">
    <source>
        <dbReference type="EMBL" id="EFX80386.1"/>
    </source>
</evidence>
<protein>
    <submittedName>
        <fullName evidence="3">Uncharacterized protein</fullName>
    </submittedName>
</protein>
<dbReference type="eggNOG" id="ENOG502T2GI">
    <property type="taxonomic scope" value="Eukaryota"/>
</dbReference>
<dbReference type="HOGENOM" id="CLU_123005_0_0_1"/>
<keyword evidence="2" id="KW-0732">Signal</keyword>
<accession>E9GJ53</accession>
<proteinExistence type="predicted"/>
<feature type="compositionally biased region" description="Basic residues" evidence="1">
    <location>
        <begin position="46"/>
        <end position="63"/>
    </location>
</feature>
<evidence type="ECO:0000256" key="2">
    <source>
        <dbReference type="SAM" id="SignalP"/>
    </source>
</evidence>
<dbReference type="Proteomes" id="UP000000305">
    <property type="component" value="Unassembled WGS sequence"/>
</dbReference>
<sequence length="193" mass="21343">MKVSASAALILLACVVYVSAYGTHRPTTHRPTHYPTRPTYRPTYRPTHRPTYRPTHRPTHRPTYRPMKNLGNSNVNINDNKNNNVNIASLLSELFDNQEDEFPCTIGDLCYDKKKTLIKSGAAAVDAKKAVEPTGTVVEKSAAPAADPVVIPAVAPDADFNFDQFSNFADFQDDDVIFAVPSEMDEGDDDFLA</sequence>
<gene>
    <name evidence="3" type="ORF">DAPPUDRAFT_304096</name>
</gene>
<feature type="region of interest" description="Disordered" evidence="1">
    <location>
        <begin position="25"/>
        <end position="77"/>
    </location>
</feature>
<dbReference type="AlphaFoldDB" id="E9GJ53"/>
<feature type="chain" id="PRO_5003237510" evidence="2">
    <location>
        <begin position="21"/>
        <end position="193"/>
    </location>
</feature>
<dbReference type="PhylomeDB" id="E9GJ53"/>
<dbReference type="OrthoDB" id="10440212at2759"/>
<reference evidence="3 4" key="1">
    <citation type="journal article" date="2011" name="Science">
        <title>The ecoresponsive genome of Daphnia pulex.</title>
        <authorList>
            <person name="Colbourne J.K."/>
            <person name="Pfrender M.E."/>
            <person name="Gilbert D."/>
            <person name="Thomas W.K."/>
            <person name="Tucker A."/>
            <person name="Oakley T.H."/>
            <person name="Tokishita S."/>
            <person name="Aerts A."/>
            <person name="Arnold G.J."/>
            <person name="Basu M.K."/>
            <person name="Bauer D.J."/>
            <person name="Caceres C.E."/>
            <person name="Carmel L."/>
            <person name="Casola C."/>
            <person name="Choi J.H."/>
            <person name="Detter J.C."/>
            <person name="Dong Q."/>
            <person name="Dusheyko S."/>
            <person name="Eads B.D."/>
            <person name="Frohlich T."/>
            <person name="Geiler-Samerotte K.A."/>
            <person name="Gerlach D."/>
            <person name="Hatcher P."/>
            <person name="Jogdeo S."/>
            <person name="Krijgsveld J."/>
            <person name="Kriventseva E.V."/>
            <person name="Kultz D."/>
            <person name="Laforsch C."/>
            <person name="Lindquist E."/>
            <person name="Lopez J."/>
            <person name="Manak J.R."/>
            <person name="Muller J."/>
            <person name="Pangilinan J."/>
            <person name="Patwardhan R.P."/>
            <person name="Pitluck S."/>
            <person name="Pritham E.J."/>
            <person name="Rechtsteiner A."/>
            <person name="Rho M."/>
            <person name="Rogozin I.B."/>
            <person name="Sakarya O."/>
            <person name="Salamov A."/>
            <person name="Schaack S."/>
            <person name="Shapiro H."/>
            <person name="Shiga Y."/>
            <person name="Skalitzky C."/>
            <person name="Smith Z."/>
            <person name="Souvorov A."/>
            <person name="Sung W."/>
            <person name="Tang Z."/>
            <person name="Tsuchiya D."/>
            <person name="Tu H."/>
            <person name="Vos H."/>
            <person name="Wang M."/>
            <person name="Wolf Y.I."/>
            <person name="Yamagata H."/>
            <person name="Yamada T."/>
            <person name="Ye Y."/>
            <person name="Shaw J.R."/>
            <person name="Andrews J."/>
            <person name="Crease T.J."/>
            <person name="Tang H."/>
            <person name="Lucas S.M."/>
            <person name="Robertson H.M."/>
            <person name="Bork P."/>
            <person name="Koonin E.V."/>
            <person name="Zdobnov E.M."/>
            <person name="Grigoriev I.V."/>
            <person name="Lynch M."/>
            <person name="Boore J.L."/>
        </authorList>
    </citation>
    <scope>NUCLEOTIDE SEQUENCE [LARGE SCALE GENOMIC DNA]</scope>
</reference>
<evidence type="ECO:0000256" key="1">
    <source>
        <dbReference type="SAM" id="MobiDB-lite"/>
    </source>
</evidence>
<dbReference type="EMBL" id="GL732547">
    <property type="protein sequence ID" value="EFX80386.1"/>
    <property type="molecule type" value="Genomic_DNA"/>
</dbReference>